<dbReference type="HOGENOM" id="CLU_2559094_0_0_1"/>
<dbReference type="InParanoid" id="A0A0C3FIM4"/>
<sequence>MFRISKTFGAGCRYTLLAPVPYCEAKLFKRKRRLPWAIPILSLKCRTQATPPCGAQFQKPRLFNIIDRGLVRSWTLQSWLGC</sequence>
<reference evidence="2" key="2">
    <citation type="submission" date="2015-01" db="EMBL/GenBank/DDBJ databases">
        <title>Evolutionary Origins and Diversification of the Mycorrhizal Mutualists.</title>
        <authorList>
            <consortium name="DOE Joint Genome Institute"/>
            <consortium name="Mycorrhizal Genomics Consortium"/>
            <person name="Kohler A."/>
            <person name="Kuo A."/>
            <person name="Nagy L.G."/>
            <person name="Floudas D."/>
            <person name="Copeland A."/>
            <person name="Barry K.W."/>
            <person name="Cichocki N."/>
            <person name="Veneault-Fourrey C."/>
            <person name="LaButti K."/>
            <person name="Lindquist E.A."/>
            <person name="Lipzen A."/>
            <person name="Lundell T."/>
            <person name="Morin E."/>
            <person name="Murat C."/>
            <person name="Riley R."/>
            <person name="Ohm R."/>
            <person name="Sun H."/>
            <person name="Tunlid A."/>
            <person name="Henrissat B."/>
            <person name="Grigoriev I.V."/>
            <person name="Hibbett D.S."/>
            <person name="Martin F."/>
        </authorList>
    </citation>
    <scope>NUCLEOTIDE SEQUENCE [LARGE SCALE GENOMIC DNA]</scope>
    <source>
        <strain evidence="2">F 1598</strain>
    </source>
</reference>
<evidence type="ECO:0000313" key="1">
    <source>
        <dbReference type="EMBL" id="KIM79634.1"/>
    </source>
</evidence>
<accession>A0A0C3FIM4</accession>
<dbReference type="Proteomes" id="UP000054166">
    <property type="component" value="Unassembled WGS sequence"/>
</dbReference>
<proteinExistence type="predicted"/>
<evidence type="ECO:0000313" key="2">
    <source>
        <dbReference type="Proteomes" id="UP000054166"/>
    </source>
</evidence>
<organism evidence="1 2">
    <name type="scientific">Piloderma croceum (strain F 1598)</name>
    <dbReference type="NCBI Taxonomy" id="765440"/>
    <lineage>
        <taxon>Eukaryota</taxon>
        <taxon>Fungi</taxon>
        <taxon>Dikarya</taxon>
        <taxon>Basidiomycota</taxon>
        <taxon>Agaricomycotina</taxon>
        <taxon>Agaricomycetes</taxon>
        <taxon>Agaricomycetidae</taxon>
        <taxon>Atheliales</taxon>
        <taxon>Atheliaceae</taxon>
        <taxon>Piloderma</taxon>
    </lineage>
</organism>
<reference evidence="1 2" key="1">
    <citation type="submission" date="2014-04" db="EMBL/GenBank/DDBJ databases">
        <authorList>
            <consortium name="DOE Joint Genome Institute"/>
            <person name="Kuo A."/>
            <person name="Tarkka M."/>
            <person name="Buscot F."/>
            <person name="Kohler A."/>
            <person name="Nagy L.G."/>
            <person name="Floudas D."/>
            <person name="Copeland A."/>
            <person name="Barry K.W."/>
            <person name="Cichocki N."/>
            <person name="Veneault-Fourrey C."/>
            <person name="LaButti K."/>
            <person name="Lindquist E.A."/>
            <person name="Lipzen A."/>
            <person name="Lundell T."/>
            <person name="Morin E."/>
            <person name="Murat C."/>
            <person name="Sun H."/>
            <person name="Tunlid A."/>
            <person name="Henrissat B."/>
            <person name="Grigoriev I.V."/>
            <person name="Hibbett D.S."/>
            <person name="Martin F."/>
            <person name="Nordberg H.P."/>
            <person name="Cantor M.N."/>
            <person name="Hua S.X."/>
        </authorList>
    </citation>
    <scope>NUCLEOTIDE SEQUENCE [LARGE SCALE GENOMIC DNA]</scope>
    <source>
        <strain evidence="1 2">F 1598</strain>
    </source>
</reference>
<gene>
    <name evidence="1" type="ORF">PILCRDRAFT_550962</name>
</gene>
<dbReference type="AlphaFoldDB" id="A0A0C3FIM4"/>
<name>A0A0C3FIM4_PILCF</name>
<keyword evidence="2" id="KW-1185">Reference proteome</keyword>
<protein>
    <submittedName>
        <fullName evidence="1">Uncharacterized protein</fullName>
    </submittedName>
</protein>
<dbReference type="EMBL" id="KN833008">
    <property type="protein sequence ID" value="KIM79634.1"/>
    <property type="molecule type" value="Genomic_DNA"/>
</dbReference>